<sequence>MGDLHFVAVARAREAASGSEELPADAWSRSETHLRSARDALSKAKVLAPDSVDIATALADILIESEMFCEAETEYHRAMEMEMDITAPARPAVNIPFFSSTPSQRREACQLLANRLVLHEVRRILDIETEGSAPTLDISKTDSVLKTEVGAALKTQTEGSARTLHIGKTNSVLKTEVGATLKTQTEGSAHTLDIIKTDGGTVLNTDGGAALKMKTDCSPEEAKVKPALDIGKTNGGAVVNTDGGSALKTKTDGDSLDTKVERNLDSGVASKAAGGVDLTTDGGVQKPDVLAMRILKEARSLANRFPGSARAQLCHLLAQLQHMRSLPRELDMSKGMERLVRSAGSAAQAFPNSVVIALFHAKLLLVSGRLDGAEAECHRALDMEDVSDPGEECIPPGSVGGDNYEARLSSVAEDFDWLLKKITGRAENFWENSLTAEGRQRFLSVKVDALQDEYTKSDQPSLFSVQSALSFFKENNSWRFWMCPLCNSKKKHTMPGPLMEHMYKKHPRSVLPRLRSVVNSILEGESDGLYDGVSFTQDQDTHDIIRFKERSGIFSWLFSETIRGEKSRPFCDIMQENCTEGRKLLEIMKKKMASLPTDKSTTDESPRFNEIRELWLQFLKHTVVDYGKIMLTLARTLIWSEFKKHMAGVHETACQRITADDIDDVFFYIE</sequence>
<gene>
    <name evidence="2" type="ORF">QYE76_044430</name>
</gene>
<comment type="caution">
    <text evidence="2">The sequence shown here is derived from an EMBL/GenBank/DDBJ whole genome shotgun (WGS) entry which is preliminary data.</text>
</comment>
<evidence type="ECO:0000313" key="2">
    <source>
        <dbReference type="EMBL" id="KAK1683582.1"/>
    </source>
</evidence>
<proteinExistence type="predicted"/>
<dbReference type="InterPro" id="IPR006865">
    <property type="entry name" value="DUF629"/>
</dbReference>
<dbReference type="Pfam" id="PF04780">
    <property type="entry name" value="DUF629"/>
    <property type="match status" value="1"/>
</dbReference>
<dbReference type="EMBL" id="JAUUTY010000002">
    <property type="protein sequence ID" value="KAK1683582.1"/>
    <property type="molecule type" value="Genomic_DNA"/>
</dbReference>
<evidence type="ECO:0000313" key="3">
    <source>
        <dbReference type="Proteomes" id="UP001231189"/>
    </source>
</evidence>
<feature type="domain" description="DUF629" evidence="1">
    <location>
        <begin position="428"/>
        <end position="519"/>
    </location>
</feature>
<keyword evidence="3" id="KW-1185">Reference proteome</keyword>
<dbReference type="Proteomes" id="UP001231189">
    <property type="component" value="Unassembled WGS sequence"/>
</dbReference>
<dbReference type="AlphaFoldDB" id="A0AAD8WWJ4"/>
<evidence type="ECO:0000259" key="1">
    <source>
        <dbReference type="Pfam" id="PF04780"/>
    </source>
</evidence>
<dbReference type="PANTHER" id="PTHR34465:SF5">
    <property type="entry name" value="OS11G0598900 PROTEIN"/>
    <property type="match status" value="1"/>
</dbReference>
<dbReference type="PANTHER" id="PTHR34465">
    <property type="entry name" value="CARBOXYL-TERMINAL HYDROLASE-LIKE PROTEIN, PUTATIVE (DUF627 AND DUF629)-RELATED"/>
    <property type="match status" value="1"/>
</dbReference>
<accession>A0AAD8WWJ4</accession>
<organism evidence="2 3">
    <name type="scientific">Lolium multiflorum</name>
    <name type="common">Italian ryegrass</name>
    <name type="synonym">Lolium perenne subsp. multiflorum</name>
    <dbReference type="NCBI Taxonomy" id="4521"/>
    <lineage>
        <taxon>Eukaryota</taxon>
        <taxon>Viridiplantae</taxon>
        <taxon>Streptophyta</taxon>
        <taxon>Embryophyta</taxon>
        <taxon>Tracheophyta</taxon>
        <taxon>Spermatophyta</taxon>
        <taxon>Magnoliopsida</taxon>
        <taxon>Liliopsida</taxon>
        <taxon>Poales</taxon>
        <taxon>Poaceae</taxon>
        <taxon>BOP clade</taxon>
        <taxon>Pooideae</taxon>
        <taxon>Poodae</taxon>
        <taxon>Poeae</taxon>
        <taxon>Poeae Chloroplast Group 2 (Poeae type)</taxon>
        <taxon>Loliodinae</taxon>
        <taxon>Loliinae</taxon>
        <taxon>Lolium</taxon>
    </lineage>
</organism>
<protein>
    <recommendedName>
        <fullName evidence="1">DUF629 domain-containing protein</fullName>
    </recommendedName>
</protein>
<name>A0AAD8WWJ4_LOLMU</name>
<reference evidence="2" key="1">
    <citation type="submission" date="2023-07" db="EMBL/GenBank/DDBJ databases">
        <title>A chromosome-level genome assembly of Lolium multiflorum.</title>
        <authorList>
            <person name="Chen Y."/>
            <person name="Copetti D."/>
            <person name="Kolliker R."/>
            <person name="Studer B."/>
        </authorList>
    </citation>
    <scope>NUCLEOTIDE SEQUENCE</scope>
    <source>
        <strain evidence="2">02402/16</strain>
        <tissue evidence="2">Leaf</tissue>
    </source>
</reference>